<comment type="similarity">
    <text evidence="2 7">Belongs to the ExbD/TolR family.</text>
</comment>
<dbReference type="PANTHER" id="PTHR30558">
    <property type="entry name" value="EXBD MEMBRANE COMPONENT OF PMF-DRIVEN MACROMOLECULE IMPORT SYSTEM"/>
    <property type="match status" value="1"/>
</dbReference>
<protein>
    <submittedName>
        <fullName evidence="9">Biopolymer transporter ExbD</fullName>
    </submittedName>
</protein>
<keyword evidence="4 7" id="KW-0812">Transmembrane</keyword>
<dbReference type="RefSeq" id="WP_100707243.1">
    <property type="nucleotide sequence ID" value="NZ_NPDL01000005.1"/>
</dbReference>
<keyword evidence="7" id="KW-0813">Transport</keyword>
<keyword evidence="7" id="KW-0653">Protein transport</keyword>
<sequence>MKFKKWSRGESGSFRAGQIELAPMIDVICFIVIYFLMNATLEKSTVVKIELPRSSSTAQEKKKDELVITVNKDGKIFLDKDTEPVPLEKLTEKIKLFNGQNQGDDKDKKEQSKNRVIIRGDGGANYQTIVKVIDKVNEAGVTRFNLAMVRQPGGQ</sequence>
<name>A0A2M9XBU4_9LEPT</name>
<comment type="subcellular location">
    <subcellularLocation>
        <location evidence="1">Cell membrane</location>
        <topology evidence="1">Single-pass membrane protein</topology>
    </subcellularLocation>
    <subcellularLocation>
        <location evidence="7">Cell membrane</location>
        <topology evidence="7">Single-pass type II membrane protein</topology>
    </subcellularLocation>
</comment>
<dbReference type="GO" id="GO:0005886">
    <property type="term" value="C:plasma membrane"/>
    <property type="evidence" value="ECO:0007669"/>
    <property type="project" value="UniProtKB-SubCell"/>
</dbReference>
<evidence type="ECO:0000313" key="9">
    <source>
        <dbReference type="EMBL" id="PJZ25175.1"/>
    </source>
</evidence>
<dbReference type="GO" id="GO:0022857">
    <property type="term" value="F:transmembrane transporter activity"/>
    <property type="evidence" value="ECO:0007669"/>
    <property type="project" value="InterPro"/>
</dbReference>
<dbReference type="Pfam" id="PF02472">
    <property type="entry name" value="ExbD"/>
    <property type="match status" value="1"/>
</dbReference>
<evidence type="ECO:0000256" key="6">
    <source>
        <dbReference type="ARBA" id="ARBA00023136"/>
    </source>
</evidence>
<evidence type="ECO:0000256" key="4">
    <source>
        <dbReference type="ARBA" id="ARBA00022692"/>
    </source>
</evidence>
<evidence type="ECO:0000256" key="5">
    <source>
        <dbReference type="ARBA" id="ARBA00022989"/>
    </source>
</evidence>
<evidence type="ECO:0000256" key="2">
    <source>
        <dbReference type="ARBA" id="ARBA00005811"/>
    </source>
</evidence>
<organism evidence="9 10">
    <name type="scientific">Leptospira hartskeerlii</name>
    <dbReference type="NCBI Taxonomy" id="2023177"/>
    <lineage>
        <taxon>Bacteria</taxon>
        <taxon>Pseudomonadati</taxon>
        <taxon>Spirochaetota</taxon>
        <taxon>Spirochaetia</taxon>
        <taxon>Leptospirales</taxon>
        <taxon>Leptospiraceae</taxon>
        <taxon>Leptospira</taxon>
    </lineage>
</organism>
<gene>
    <name evidence="9" type="ORF">CH357_13310</name>
</gene>
<accession>A0A2M9XBU4</accession>
<dbReference type="GO" id="GO:0015031">
    <property type="term" value="P:protein transport"/>
    <property type="evidence" value="ECO:0007669"/>
    <property type="project" value="UniProtKB-KW"/>
</dbReference>
<comment type="caution">
    <text evidence="9">The sequence shown here is derived from an EMBL/GenBank/DDBJ whole genome shotgun (WGS) entry which is preliminary data.</text>
</comment>
<evidence type="ECO:0000256" key="1">
    <source>
        <dbReference type="ARBA" id="ARBA00004162"/>
    </source>
</evidence>
<dbReference type="AlphaFoldDB" id="A0A2M9XBU4"/>
<evidence type="ECO:0000256" key="3">
    <source>
        <dbReference type="ARBA" id="ARBA00022475"/>
    </source>
</evidence>
<dbReference type="Proteomes" id="UP000232196">
    <property type="component" value="Unassembled WGS sequence"/>
</dbReference>
<evidence type="ECO:0000313" key="10">
    <source>
        <dbReference type="Proteomes" id="UP000232196"/>
    </source>
</evidence>
<keyword evidence="6 8" id="KW-0472">Membrane</keyword>
<dbReference type="PANTHER" id="PTHR30558:SF3">
    <property type="entry name" value="BIOPOLYMER TRANSPORT PROTEIN EXBD-RELATED"/>
    <property type="match status" value="1"/>
</dbReference>
<proteinExistence type="inferred from homology"/>
<keyword evidence="5 8" id="KW-1133">Transmembrane helix</keyword>
<feature type="transmembrane region" description="Helical" evidence="8">
    <location>
        <begin position="21"/>
        <end position="41"/>
    </location>
</feature>
<evidence type="ECO:0000256" key="8">
    <source>
        <dbReference type="SAM" id="Phobius"/>
    </source>
</evidence>
<reference evidence="9 10" key="1">
    <citation type="submission" date="2017-07" db="EMBL/GenBank/DDBJ databases">
        <title>Leptospira spp. isolated from tropical soils.</title>
        <authorList>
            <person name="Thibeaux R."/>
            <person name="Iraola G."/>
            <person name="Ferres I."/>
            <person name="Bierque E."/>
            <person name="Girault D."/>
            <person name="Soupe-Gilbert M.-E."/>
            <person name="Picardeau M."/>
            <person name="Goarant C."/>
        </authorList>
    </citation>
    <scope>NUCLEOTIDE SEQUENCE [LARGE SCALE GENOMIC DNA]</scope>
    <source>
        <strain evidence="9 10">MCA1-C-A1</strain>
    </source>
</reference>
<dbReference type="OrthoDB" id="9798629at2"/>
<keyword evidence="10" id="KW-1185">Reference proteome</keyword>
<evidence type="ECO:0000256" key="7">
    <source>
        <dbReference type="RuleBase" id="RU003879"/>
    </source>
</evidence>
<dbReference type="InterPro" id="IPR003400">
    <property type="entry name" value="ExbD"/>
</dbReference>
<dbReference type="Gene3D" id="3.30.420.270">
    <property type="match status" value="1"/>
</dbReference>
<dbReference type="EMBL" id="NPDN01000006">
    <property type="protein sequence ID" value="PJZ25175.1"/>
    <property type="molecule type" value="Genomic_DNA"/>
</dbReference>
<keyword evidence="3" id="KW-1003">Cell membrane</keyword>